<evidence type="ECO:0000256" key="1">
    <source>
        <dbReference type="SAM" id="Phobius"/>
    </source>
</evidence>
<dbReference type="AlphaFoldDB" id="A0A0V1JG78"/>
<feature type="transmembrane region" description="Helical" evidence="1">
    <location>
        <begin position="322"/>
        <end position="340"/>
    </location>
</feature>
<feature type="transmembrane region" description="Helical" evidence="1">
    <location>
        <begin position="261"/>
        <end position="283"/>
    </location>
</feature>
<sequence>MFSNQRRLESISFGVVLVVTAVYHQVLINAGREQNMVILDQKSRTAIASNNVSNEYLLEDKQQRNSTPNLKDTITDTDVADENMTEFIKKRTTTPIMVTTIRMDKGLAEKIEITNMNGLNNTKEYNHTVSKIPTFEENEKDHNKTELIQKVTKTLTSARPRTAILLEKLKLRIIPQTKALIRNVTQNEAVKNKELRNTKSDESVFKLNPTPPMNSTDQNISTLTTCAPAVIYTGKIRKIELNQTYTNITNFEEDNNYKFCIGLSASLIGICLITITILCLCHFKRIKMIRRRAEEEKNENYQNFCISAAAEQMASVEAKLESISFGVVLVVTAAVTYTLVNAGREQNMVILDQKSRTAIASNNVSNEYLLEDKQQRNSTPNLKDTITDTDVADENMTEFIKKRTTTPIMVTTIRMDKGLAEKIEITNMNGLNNTKEYNHTVSKIPTFEENEKDHNKTELIQKVTKTLTSARPRTAVTQNEAVKNKELRNTKSDESVFKLNPTPPMNSTDQNISTLTTCAPAVIYTGKIRKIEITYINTTSCESYHFHKLYIGLTIIFAGICLITISICCIWHFKPMKMIRKRLKKERTENYQNFCISAAAERMVSVEEKFSQH</sequence>
<keyword evidence="1" id="KW-1133">Transmembrane helix</keyword>
<dbReference type="EMBL" id="JYDV01000100">
    <property type="protein sequence ID" value="KRZ34019.1"/>
    <property type="molecule type" value="Genomic_DNA"/>
</dbReference>
<evidence type="ECO:0000313" key="2">
    <source>
        <dbReference type="EMBL" id="KRZ34019.1"/>
    </source>
</evidence>
<proteinExistence type="predicted"/>
<name>A0A0V1JG78_TRIPS</name>
<accession>A0A0V1JG78</accession>
<keyword evidence="1" id="KW-0472">Membrane</keyword>
<reference evidence="2 3" key="1">
    <citation type="submission" date="2015-01" db="EMBL/GenBank/DDBJ databases">
        <title>Evolution of Trichinella species and genotypes.</title>
        <authorList>
            <person name="Korhonen P.K."/>
            <person name="Edoardo P."/>
            <person name="Giuseppe L.R."/>
            <person name="Gasser R.B."/>
        </authorList>
    </citation>
    <scope>NUCLEOTIDE SEQUENCE [LARGE SCALE GENOMIC DNA]</scope>
    <source>
        <strain evidence="2">ISS176</strain>
    </source>
</reference>
<evidence type="ECO:0000313" key="3">
    <source>
        <dbReference type="Proteomes" id="UP000054826"/>
    </source>
</evidence>
<protein>
    <submittedName>
        <fullName evidence="2">Uncharacterized protein</fullName>
    </submittedName>
</protein>
<dbReference type="Proteomes" id="UP000054826">
    <property type="component" value="Unassembled WGS sequence"/>
</dbReference>
<feature type="transmembrane region" description="Helical" evidence="1">
    <location>
        <begin position="549"/>
        <end position="573"/>
    </location>
</feature>
<organism evidence="2 3">
    <name type="scientific">Trichinella pseudospiralis</name>
    <name type="common">Parasitic roundworm</name>
    <dbReference type="NCBI Taxonomy" id="6337"/>
    <lineage>
        <taxon>Eukaryota</taxon>
        <taxon>Metazoa</taxon>
        <taxon>Ecdysozoa</taxon>
        <taxon>Nematoda</taxon>
        <taxon>Enoplea</taxon>
        <taxon>Dorylaimia</taxon>
        <taxon>Trichinellida</taxon>
        <taxon>Trichinellidae</taxon>
        <taxon>Trichinella</taxon>
    </lineage>
</organism>
<keyword evidence="1" id="KW-0812">Transmembrane</keyword>
<gene>
    <name evidence="2" type="ORF">T4C_10308</name>
</gene>
<comment type="caution">
    <text evidence="2">The sequence shown here is derived from an EMBL/GenBank/DDBJ whole genome shotgun (WGS) entry which is preliminary data.</text>
</comment>